<dbReference type="AlphaFoldDB" id="A0A166LRB5"/>
<evidence type="ECO:0000313" key="2">
    <source>
        <dbReference type="Proteomes" id="UP000076532"/>
    </source>
</evidence>
<accession>A0A166LRB5</accession>
<name>A0A166LRB5_9AGAM</name>
<evidence type="ECO:0000313" key="1">
    <source>
        <dbReference type="EMBL" id="KZP23244.1"/>
    </source>
</evidence>
<organism evidence="1 2">
    <name type="scientific">Athelia psychrophila</name>
    <dbReference type="NCBI Taxonomy" id="1759441"/>
    <lineage>
        <taxon>Eukaryota</taxon>
        <taxon>Fungi</taxon>
        <taxon>Dikarya</taxon>
        <taxon>Basidiomycota</taxon>
        <taxon>Agaricomycotina</taxon>
        <taxon>Agaricomycetes</taxon>
        <taxon>Agaricomycetidae</taxon>
        <taxon>Atheliales</taxon>
        <taxon>Atheliaceae</taxon>
        <taxon>Athelia</taxon>
    </lineage>
</organism>
<protein>
    <submittedName>
        <fullName evidence="1">Uncharacterized protein</fullName>
    </submittedName>
</protein>
<gene>
    <name evidence="1" type="ORF">FIBSPDRAFT_459219</name>
</gene>
<sequence length="68" mass="7415">MVIPICLLINFDSSTGPGRHTAQGAIWINIGCILACFNIEKPLHARGNAFEPSVGYISHTVRHLEALE</sequence>
<reference evidence="1 2" key="1">
    <citation type="journal article" date="2016" name="Mol. Biol. Evol.">
        <title>Comparative Genomics of Early-Diverging Mushroom-Forming Fungi Provides Insights into the Origins of Lignocellulose Decay Capabilities.</title>
        <authorList>
            <person name="Nagy L.G."/>
            <person name="Riley R."/>
            <person name="Tritt A."/>
            <person name="Adam C."/>
            <person name="Daum C."/>
            <person name="Floudas D."/>
            <person name="Sun H."/>
            <person name="Yadav J.S."/>
            <person name="Pangilinan J."/>
            <person name="Larsson K.H."/>
            <person name="Matsuura K."/>
            <person name="Barry K."/>
            <person name="Labutti K."/>
            <person name="Kuo R."/>
            <person name="Ohm R.A."/>
            <person name="Bhattacharya S.S."/>
            <person name="Shirouzu T."/>
            <person name="Yoshinaga Y."/>
            <person name="Martin F.M."/>
            <person name="Grigoriev I.V."/>
            <person name="Hibbett D.S."/>
        </authorList>
    </citation>
    <scope>NUCLEOTIDE SEQUENCE [LARGE SCALE GENOMIC DNA]</scope>
    <source>
        <strain evidence="1 2">CBS 109695</strain>
    </source>
</reference>
<keyword evidence="2" id="KW-1185">Reference proteome</keyword>
<dbReference type="OrthoDB" id="2789670at2759"/>
<dbReference type="EMBL" id="KV417533">
    <property type="protein sequence ID" value="KZP23244.1"/>
    <property type="molecule type" value="Genomic_DNA"/>
</dbReference>
<proteinExistence type="predicted"/>
<dbReference type="Proteomes" id="UP000076532">
    <property type="component" value="Unassembled WGS sequence"/>
</dbReference>